<feature type="transmembrane region" description="Helical" evidence="8">
    <location>
        <begin position="223"/>
        <end position="249"/>
    </location>
</feature>
<feature type="transmembrane region" description="Helical" evidence="8">
    <location>
        <begin position="72"/>
        <end position="89"/>
    </location>
</feature>
<keyword evidence="11" id="KW-1185">Reference proteome</keyword>
<feature type="transmembrane region" description="Helical" evidence="8">
    <location>
        <begin position="315"/>
        <end position="332"/>
    </location>
</feature>
<dbReference type="EMBL" id="QZCH01000025">
    <property type="protein sequence ID" value="RJG40284.1"/>
    <property type="molecule type" value="Genomic_DNA"/>
</dbReference>
<comment type="caution">
    <text evidence="10">The sequence shown here is derived from an EMBL/GenBank/DDBJ whole genome shotgun (WGS) entry which is preliminary data.</text>
</comment>
<feature type="transmembrane region" description="Helical" evidence="8">
    <location>
        <begin position="144"/>
        <end position="161"/>
    </location>
</feature>
<evidence type="ECO:0000259" key="9">
    <source>
        <dbReference type="Pfam" id="PF02366"/>
    </source>
</evidence>
<evidence type="ECO:0000256" key="4">
    <source>
        <dbReference type="ARBA" id="ARBA00022679"/>
    </source>
</evidence>
<keyword evidence="2" id="KW-1003">Cell membrane</keyword>
<keyword evidence="5 8" id="KW-0812">Transmembrane</keyword>
<evidence type="ECO:0000313" key="10">
    <source>
        <dbReference type="EMBL" id="RJG40284.1"/>
    </source>
</evidence>
<dbReference type="Pfam" id="PF02366">
    <property type="entry name" value="PMT"/>
    <property type="match status" value="1"/>
</dbReference>
<dbReference type="PANTHER" id="PTHR33908:SF3">
    <property type="entry name" value="UNDECAPRENYL PHOSPHATE-ALPHA-4-AMINO-4-DEOXY-L-ARABINOSE ARABINOSYL TRANSFERASE"/>
    <property type="match status" value="1"/>
</dbReference>
<feature type="domain" description="ArnT-like N-terminal" evidence="9">
    <location>
        <begin position="36"/>
        <end position="247"/>
    </location>
</feature>
<comment type="subcellular location">
    <subcellularLocation>
        <location evidence="1">Cell membrane</location>
        <topology evidence="1">Multi-pass membrane protein</topology>
    </subcellularLocation>
</comment>
<dbReference type="GO" id="GO:0006493">
    <property type="term" value="P:protein O-linked glycosylation"/>
    <property type="evidence" value="ECO:0007669"/>
    <property type="project" value="InterPro"/>
</dbReference>
<reference evidence="10 11" key="2">
    <citation type="submission" date="2019-01" db="EMBL/GenBank/DDBJ databases">
        <title>Motilimonas pumilus sp. nov., isolated from the gut of sea cucumber (Apostichopus japonicus).</title>
        <authorList>
            <person name="Wang F.-Q."/>
            <person name="Ren L.-H."/>
            <person name="Lin Y.-W."/>
            <person name="Sun G.-H."/>
            <person name="Du Z.-J."/>
            <person name="Zhao J.-X."/>
            <person name="Liu X.-J."/>
            <person name="Liu L.-J."/>
        </authorList>
    </citation>
    <scope>NUCLEOTIDE SEQUENCE [LARGE SCALE GENOMIC DNA]</scope>
    <source>
        <strain evidence="10 11">PLHSC7-2</strain>
    </source>
</reference>
<keyword evidence="4 10" id="KW-0808">Transferase</keyword>
<gene>
    <name evidence="10" type="ORF">D1Z90_16125</name>
</gene>
<feature type="transmembrane region" description="Helical" evidence="8">
    <location>
        <begin position="375"/>
        <end position="397"/>
    </location>
</feature>
<keyword evidence="6 8" id="KW-1133">Transmembrane helix</keyword>
<evidence type="ECO:0000256" key="2">
    <source>
        <dbReference type="ARBA" id="ARBA00022475"/>
    </source>
</evidence>
<organism evidence="10 11">
    <name type="scientific">Motilimonas pumila</name>
    <dbReference type="NCBI Taxonomy" id="2303987"/>
    <lineage>
        <taxon>Bacteria</taxon>
        <taxon>Pseudomonadati</taxon>
        <taxon>Pseudomonadota</taxon>
        <taxon>Gammaproteobacteria</taxon>
        <taxon>Alteromonadales</taxon>
        <taxon>Alteromonadales genera incertae sedis</taxon>
        <taxon>Motilimonas</taxon>
    </lineage>
</organism>
<dbReference type="GO" id="GO:0005886">
    <property type="term" value="C:plasma membrane"/>
    <property type="evidence" value="ECO:0007669"/>
    <property type="project" value="UniProtKB-SubCell"/>
</dbReference>
<evidence type="ECO:0000256" key="3">
    <source>
        <dbReference type="ARBA" id="ARBA00022676"/>
    </source>
</evidence>
<dbReference type="PANTHER" id="PTHR33908">
    <property type="entry name" value="MANNOSYLTRANSFERASE YKCB-RELATED"/>
    <property type="match status" value="1"/>
</dbReference>
<sequence>MMKHTPLFTRWHWVLLLIGIAIFVRLASLAMFPLMDTTEARYGEMARIMVETGNWVTPMFDYNVPFWGKPPLFAWLSAVGFSVFGINEFAARFPHLLIGVLTLVPVFYLAKSLLNSRKAAWMALAILMTTCGYLVTAGAVMTDMALTLSMTLALICFWFNWQQNDDNQHKIYGYGFFAALALGMLAKGPLILVLVGLSLVPWLTFNKLWQHVWRKLPWIKGSLLFFALTLPWYIAAEIATPGFLQYFIIGEHFQRFLVPGWEGDLYGSAHDQPKGMIWLFWLATALPWSPILIWQACKHGRLSARNANLYPNQQSFLWCWLVSPMVLFTFAGNILPAYVVPGLPAMAILLCLYCMKSEDKSAEQTFEQNPYSSHWLKVGLITPVIALVAALYIGLGFSGKTADKDLMASWTAQTEAGQSELLYFGKKPFSGQFYSSGKAQKITDIDAIDEQAFVVIRKHQQQALTESDGLDCQARASNRKRVLFFCQPNANSALAKSENSMQKANTDS</sequence>
<dbReference type="OrthoDB" id="9775035at2"/>
<feature type="transmembrane region" description="Helical" evidence="8">
    <location>
        <begin position="12"/>
        <end position="35"/>
    </location>
</feature>
<proteinExistence type="predicted"/>
<evidence type="ECO:0000256" key="7">
    <source>
        <dbReference type="ARBA" id="ARBA00023136"/>
    </source>
</evidence>
<reference evidence="10 11" key="1">
    <citation type="submission" date="2018-09" db="EMBL/GenBank/DDBJ databases">
        <authorList>
            <person name="Wang F."/>
        </authorList>
    </citation>
    <scope>NUCLEOTIDE SEQUENCE [LARGE SCALE GENOMIC DNA]</scope>
    <source>
        <strain evidence="10 11">PLHSC7-2</strain>
    </source>
</reference>
<dbReference type="Proteomes" id="UP000283255">
    <property type="component" value="Unassembled WGS sequence"/>
</dbReference>
<dbReference type="GO" id="GO:0016763">
    <property type="term" value="F:pentosyltransferase activity"/>
    <property type="evidence" value="ECO:0007669"/>
    <property type="project" value="TreeGrafter"/>
</dbReference>
<dbReference type="InterPro" id="IPR003342">
    <property type="entry name" value="ArnT-like_N"/>
</dbReference>
<keyword evidence="7 8" id="KW-0472">Membrane</keyword>
<feature type="transmembrane region" description="Helical" evidence="8">
    <location>
        <begin position="96"/>
        <end position="114"/>
    </location>
</feature>
<evidence type="ECO:0000256" key="5">
    <source>
        <dbReference type="ARBA" id="ARBA00022692"/>
    </source>
</evidence>
<dbReference type="GO" id="GO:0009103">
    <property type="term" value="P:lipopolysaccharide biosynthetic process"/>
    <property type="evidence" value="ECO:0007669"/>
    <property type="project" value="UniProtKB-ARBA"/>
</dbReference>
<feature type="transmembrane region" description="Helical" evidence="8">
    <location>
        <begin position="275"/>
        <end position="294"/>
    </location>
</feature>
<dbReference type="RefSeq" id="WP_119911830.1">
    <property type="nucleotide sequence ID" value="NZ_QZCH01000025.1"/>
</dbReference>
<feature type="transmembrane region" description="Helical" evidence="8">
    <location>
        <begin position="173"/>
        <end position="203"/>
    </location>
</feature>
<dbReference type="GO" id="GO:0000030">
    <property type="term" value="F:mannosyltransferase activity"/>
    <property type="evidence" value="ECO:0007669"/>
    <property type="project" value="InterPro"/>
</dbReference>
<name>A0A418YBC0_9GAMM</name>
<evidence type="ECO:0000256" key="8">
    <source>
        <dbReference type="SAM" id="Phobius"/>
    </source>
</evidence>
<evidence type="ECO:0000256" key="6">
    <source>
        <dbReference type="ARBA" id="ARBA00022989"/>
    </source>
</evidence>
<keyword evidence="3" id="KW-0328">Glycosyltransferase</keyword>
<feature type="transmembrane region" description="Helical" evidence="8">
    <location>
        <begin position="120"/>
        <end position="137"/>
    </location>
</feature>
<dbReference type="AlphaFoldDB" id="A0A418YBC0"/>
<dbReference type="InterPro" id="IPR050297">
    <property type="entry name" value="LipidA_mod_glycosyltrf_83"/>
</dbReference>
<protein>
    <submittedName>
        <fullName evidence="10">Glycosyltransferase family 39 protein</fullName>
    </submittedName>
</protein>
<dbReference type="GO" id="GO:0010041">
    <property type="term" value="P:response to iron(III) ion"/>
    <property type="evidence" value="ECO:0007669"/>
    <property type="project" value="TreeGrafter"/>
</dbReference>
<evidence type="ECO:0000313" key="11">
    <source>
        <dbReference type="Proteomes" id="UP000283255"/>
    </source>
</evidence>
<evidence type="ECO:0000256" key="1">
    <source>
        <dbReference type="ARBA" id="ARBA00004651"/>
    </source>
</evidence>
<accession>A0A418YBC0</accession>